<evidence type="ECO:0000259" key="8">
    <source>
        <dbReference type="PROSITE" id="PS50166"/>
    </source>
</evidence>
<dbReference type="Pfam" id="PF25574">
    <property type="entry name" value="TPR_IMB1"/>
    <property type="match status" value="1"/>
</dbReference>
<dbReference type="OrthoDB" id="7862313at2759"/>
<dbReference type="PROSITE" id="PS50166">
    <property type="entry name" value="IMPORTIN_B_NT"/>
    <property type="match status" value="1"/>
</dbReference>
<dbReference type="Proteomes" id="UP001152320">
    <property type="component" value="Chromosome 5"/>
</dbReference>
<comment type="caution">
    <text evidence="9">The sequence shown here is derived from an EMBL/GenBank/DDBJ whole genome shotgun (WGS) entry which is preliminary data.</text>
</comment>
<dbReference type="InterPro" id="IPR016024">
    <property type="entry name" value="ARM-type_fold"/>
</dbReference>
<dbReference type="Gene3D" id="1.25.10.10">
    <property type="entry name" value="Leucine-rich Repeat Variant"/>
    <property type="match status" value="1"/>
</dbReference>
<accession>A0A9Q1HD19</accession>
<dbReference type="InterPro" id="IPR040122">
    <property type="entry name" value="Importin_beta"/>
</dbReference>
<comment type="subcellular location">
    <subcellularLocation>
        <location evidence="2">Cytoplasm</location>
    </subcellularLocation>
    <subcellularLocation>
        <location evidence="1">Nucleus</location>
    </subcellularLocation>
</comment>
<proteinExistence type="predicted"/>
<keyword evidence="7" id="KW-0539">Nucleus</keyword>
<dbReference type="AlphaFoldDB" id="A0A9Q1HD19"/>
<dbReference type="SMART" id="SM00913">
    <property type="entry name" value="IBN_N"/>
    <property type="match status" value="1"/>
</dbReference>
<protein>
    <submittedName>
        <fullName evidence="9">Importin-4</fullName>
    </submittedName>
</protein>
<reference evidence="9" key="1">
    <citation type="submission" date="2021-10" db="EMBL/GenBank/DDBJ databases">
        <title>Tropical sea cucumber genome reveals ecological adaptation and Cuvierian tubules defense mechanism.</title>
        <authorList>
            <person name="Chen T."/>
        </authorList>
    </citation>
    <scope>NUCLEOTIDE SEQUENCE</scope>
    <source>
        <strain evidence="9">Nanhai2018</strain>
        <tissue evidence="9">Muscle</tissue>
    </source>
</reference>
<feature type="domain" description="Importin N-terminal" evidence="8">
    <location>
        <begin position="29"/>
        <end position="95"/>
    </location>
</feature>
<dbReference type="EMBL" id="JAIZAY010000005">
    <property type="protein sequence ID" value="KAJ8041565.1"/>
    <property type="molecule type" value="Genomic_DNA"/>
</dbReference>
<evidence type="ECO:0000313" key="10">
    <source>
        <dbReference type="Proteomes" id="UP001152320"/>
    </source>
</evidence>
<dbReference type="GO" id="GO:0031267">
    <property type="term" value="F:small GTPase binding"/>
    <property type="evidence" value="ECO:0007669"/>
    <property type="project" value="InterPro"/>
</dbReference>
<dbReference type="Pfam" id="PF03810">
    <property type="entry name" value="IBN_N"/>
    <property type="match status" value="1"/>
</dbReference>
<evidence type="ECO:0000256" key="3">
    <source>
        <dbReference type="ARBA" id="ARBA00022448"/>
    </source>
</evidence>
<organism evidence="9 10">
    <name type="scientific">Holothuria leucospilota</name>
    <name type="common">Black long sea cucumber</name>
    <name type="synonym">Mertensiothuria leucospilota</name>
    <dbReference type="NCBI Taxonomy" id="206669"/>
    <lineage>
        <taxon>Eukaryota</taxon>
        <taxon>Metazoa</taxon>
        <taxon>Echinodermata</taxon>
        <taxon>Eleutherozoa</taxon>
        <taxon>Echinozoa</taxon>
        <taxon>Holothuroidea</taxon>
        <taxon>Aspidochirotacea</taxon>
        <taxon>Aspidochirotida</taxon>
        <taxon>Holothuriidae</taxon>
        <taxon>Holothuria</taxon>
    </lineage>
</organism>
<dbReference type="GO" id="GO:0005737">
    <property type="term" value="C:cytoplasm"/>
    <property type="evidence" value="ECO:0007669"/>
    <property type="project" value="UniProtKB-SubCell"/>
</dbReference>
<dbReference type="InterPro" id="IPR011989">
    <property type="entry name" value="ARM-like"/>
</dbReference>
<dbReference type="InterPro" id="IPR058584">
    <property type="entry name" value="IMB1_TNPO1-like_TPR"/>
</dbReference>
<dbReference type="Pfam" id="PF25780">
    <property type="entry name" value="TPR_IPO5"/>
    <property type="match status" value="1"/>
</dbReference>
<name>A0A9Q1HD19_HOLLE</name>
<keyword evidence="10" id="KW-1185">Reference proteome</keyword>
<evidence type="ECO:0000256" key="4">
    <source>
        <dbReference type="ARBA" id="ARBA00022490"/>
    </source>
</evidence>
<dbReference type="SUPFAM" id="SSF48371">
    <property type="entry name" value="ARM repeat"/>
    <property type="match status" value="1"/>
</dbReference>
<dbReference type="InterPro" id="IPR057672">
    <property type="entry name" value="TPR_IPO4/5"/>
</dbReference>
<dbReference type="InterPro" id="IPR001494">
    <property type="entry name" value="Importin-beta_N"/>
</dbReference>
<sequence length="1093" mass="121011">MDAPASSMCSLEDTLGKLLLPSNDAIKEGTHQLQQLSKDPLFVAELVKVVSESQNPQVRQLAAVLLRRRIAKKWKTLKAEDQQQMKHHLLELIVKEPERIVQNSVGQIIATISKHEIPKSSWPELLQFLNNTLHSAVCLEREISSHVLSCVASSSAESLQPMFRDLFRLISNMLRDPESKFVPLNGIRTLTSLVVCIGTDEVNLFRQLIPPVIELMPQLLAWNEDYGCDAMELFDELLESEVSILAPYLKPLVQLSCEIASNSSFGDNARVKALSNLSSLMRLRKKAVIKNKLVAPLLKVIFPIMCENCDEEEDDDENDEIETQKPSLVAAQVVDVMALNFPPDKLLPHVLKFIQPALQSQNPSERKAGLLSLAVLAEGCADYIKQKHLKNFLMSICQNISHESTTVRHAALFALGQFSFHMQPDISKFHSELVPLLLNYLNQAVQNPQESKRKGLSRIYYALEMFCENLGKDLLPYLPALMKQLLETLQTASKLHHKELAVSAIGAVAVAVEEEFLPYFESTMAQMQTYLVSSPTPDHMTLQSQAIDTLGVLARSVGQRHFYPLAGDCVDYGLRLLNEADDPDLRRCIYGLFASLSTIMKEELTPHLPTLLKFMYSSLQSVEGVVAHYSEDSDQMAYLLDDMDGEEEDIQGADDSKDEDDDDDVEGYSIENAYLDEKEDACSALGEIAVNIGLGFAQFYEISTTEVLKLHQFSASSIRKASVITTGQLQCMMGKLVLSGEISVSKEEFVKSASDILMRLVEMIKDDEEKQVVMATLETFNDVLKMIGPLFASQDALLSSLMEAVKSVFQQKTACQGEDEDNDGGVDEDEEEQAEQDAMLMEYAGDLIPSMARTVGGAKFAPYLAGMLQLIFAKTKKASPVSDKSFATGVLSETVVAMETHIQAFIPHLLPVLMRLAGDEDDEVCNNSIFGLGVLVQYGGEQMHQHYPPLLQILSAILSQNRGEQVVDNVCAAVCRMVAANRDLVPIDQVLPALLNKLPLKKDVEENDTVYPCLAHLVQSGQQDALQNLPRILALFTQVLKYQTINEETRAALADTLRAACNSNDQHLSACIALLTPDLQEYLAGILNGAGTG</sequence>
<evidence type="ECO:0000256" key="7">
    <source>
        <dbReference type="ARBA" id="ARBA00023242"/>
    </source>
</evidence>
<evidence type="ECO:0000256" key="1">
    <source>
        <dbReference type="ARBA" id="ARBA00004123"/>
    </source>
</evidence>
<keyword evidence="3" id="KW-0813">Transport</keyword>
<gene>
    <name evidence="9" type="ORF">HOLleu_12423</name>
</gene>
<evidence type="ECO:0000313" key="9">
    <source>
        <dbReference type="EMBL" id="KAJ8041565.1"/>
    </source>
</evidence>
<keyword evidence="5" id="KW-0677">Repeat</keyword>
<keyword evidence="6" id="KW-0653">Protein transport</keyword>
<keyword evidence="4" id="KW-0963">Cytoplasm</keyword>
<evidence type="ECO:0000256" key="2">
    <source>
        <dbReference type="ARBA" id="ARBA00004496"/>
    </source>
</evidence>
<evidence type="ECO:0000256" key="5">
    <source>
        <dbReference type="ARBA" id="ARBA00022737"/>
    </source>
</evidence>
<dbReference type="PANTHER" id="PTHR10527">
    <property type="entry name" value="IMPORTIN BETA"/>
    <property type="match status" value="1"/>
</dbReference>
<evidence type="ECO:0000256" key="6">
    <source>
        <dbReference type="ARBA" id="ARBA00022927"/>
    </source>
</evidence>
<dbReference type="GO" id="GO:0006606">
    <property type="term" value="P:protein import into nucleus"/>
    <property type="evidence" value="ECO:0007669"/>
    <property type="project" value="InterPro"/>
</dbReference>